<evidence type="ECO:0000256" key="4">
    <source>
        <dbReference type="PROSITE-ProRule" id="PRU00134"/>
    </source>
</evidence>
<dbReference type="AlphaFoldDB" id="A0A2V0NNM6"/>
<keyword evidence="2 4" id="KW-0863">Zinc-finger</keyword>
<evidence type="ECO:0000256" key="2">
    <source>
        <dbReference type="ARBA" id="ARBA00022771"/>
    </source>
</evidence>
<protein>
    <recommendedName>
        <fullName evidence="6">MYND-type domain-containing protein</fullName>
    </recommendedName>
</protein>
<dbReference type="Pfam" id="PF01753">
    <property type="entry name" value="zf-MYND"/>
    <property type="match status" value="1"/>
</dbReference>
<name>A0A2V0NNM6_9CHLO</name>
<dbReference type="Gene3D" id="1.25.10.10">
    <property type="entry name" value="Leucine-rich Repeat Variant"/>
    <property type="match status" value="2"/>
</dbReference>
<keyword evidence="8" id="KW-1185">Reference proteome</keyword>
<evidence type="ECO:0000256" key="1">
    <source>
        <dbReference type="ARBA" id="ARBA00022723"/>
    </source>
</evidence>
<gene>
    <name evidence="7" type="ORF">Rsub_01730</name>
</gene>
<dbReference type="InParanoid" id="A0A2V0NNM6"/>
<dbReference type="PANTHER" id="PTHR46043:SF13">
    <property type="entry name" value="ARM REPEAT SUPERFAMILY PROTEIN"/>
    <property type="match status" value="1"/>
</dbReference>
<proteinExistence type="predicted"/>
<dbReference type="PROSITE" id="PS50865">
    <property type="entry name" value="ZF_MYND_2"/>
    <property type="match status" value="1"/>
</dbReference>
<evidence type="ECO:0000313" key="8">
    <source>
        <dbReference type="Proteomes" id="UP000247498"/>
    </source>
</evidence>
<dbReference type="InterPro" id="IPR016024">
    <property type="entry name" value="ARM-type_fold"/>
</dbReference>
<dbReference type="PANTHER" id="PTHR46043">
    <property type="entry name" value="ARM REPEAT SUPERFAMILY PROTEIN"/>
    <property type="match status" value="1"/>
</dbReference>
<sequence length="706" mass="70027">MSRPSPSAPSISRLIAQLCSADASTAADAVAHAARAAARDDHGALRLALGGDALLLVLGGAVPAFVRALQNPDEDIEKYAGAVLGGVARVAPDLVAEAAGSALVAALSRVDSVVAANAAGVFMVIAEHNASRLAAEPGAFQALASALRSTNASTVCNAAAALGICASASPSLARLVADAPGAGAALLAALAVSDAGANAAQALRHIADADVERVARLVSAAPAALPALSALLQSTDADAVNATIILLGELADHDHTLVAGLPDLPGAPLQALAAALRGPHDHLAFCAGIVLNVLVGESAEQAQRVLSAPGVMQAVIAAISHPDQRVVANALEVVCTALQFDSGHAVRLARAPGALQRLLRALGSPDELTFANAASILAIACRADADLARQAAAFPGALRALAARLLRGEGGAAVFAAAALFNVAVGENGSRTEMLRRLAAEEGVLPALAAAATHSGGDAAHNSIGVLAAIACVEEERLVRLLSAAEGVIPALVGVVRTRADVETALLSAIALQQIAATSPQDLGRRVLDAGAAEAALEAMARGSDHVVASRTMLQALLAVDAAKVAAVLATALPPPFTAATIRAHTVLAAAPLSLGPVAIEALAHAAEAAATLRARTAALEALASAAAVEADAARLRVCAGCGLQRESAGAARLRLCTGCSGKGPAGRVLYCSTDCQRAHWPAHKAYCKKAAAAAAAERSAPGGAA</sequence>
<evidence type="ECO:0000256" key="5">
    <source>
        <dbReference type="PROSITE-ProRule" id="PRU00259"/>
    </source>
</evidence>
<dbReference type="Gene3D" id="6.10.140.2220">
    <property type="match status" value="1"/>
</dbReference>
<dbReference type="EMBL" id="BDRX01000006">
    <property type="protein sequence ID" value="GBF88829.1"/>
    <property type="molecule type" value="Genomic_DNA"/>
</dbReference>
<keyword evidence="1" id="KW-0479">Metal-binding</keyword>
<accession>A0A2V0NNM6</accession>
<dbReference type="InterPro" id="IPR011989">
    <property type="entry name" value="ARM-like"/>
</dbReference>
<dbReference type="GO" id="GO:0008270">
    <property type="term" value="F:zinc ion binding"/>
    <property type="evidence" value="ECO:0007669"/>
    <property type="project" value="UniProtKB-KW"/>
</dbReference>
<dbReference type="PROSITE" id="PS50176">
    <property type="entry name" value="ARM_REPEAT"/>
    <property type="match status" value="1"/>
</dbReference>
<keyword evidence="3" id="KW-0862">Zinc</keyword>
<dbReference type="InterPro" id="IPR000225">
    <property type="entry name" value="Armadillo"/>
</dbReference>
<feature type="repeat" description="ARM" evidence="5">
    <location>
        <begin position="60"/>
        <end position="88"/>
    </location>
</feature>
<reference evidence="7 8" key="1">
    <citation type="journal article" date="2018" name="Sci. Rep.">
        <title>Raphidocelis subcapitata (=Pseudokirchneriella subcapitata) provides an insight into genome evolution and environmental adaptations in the Sphaeropleales.</title>
        <authorList>
            <person name="Suzuki S."/>
            <person name="Yamaguchi H."/>
            <person name="Nakajima N."/>
            <person name="Kawachi M."/>
        </authorList>
    </citation>
    <scope>NUCLEOTIDE SEQUENCE [LARGE SCALE GENOMIC DNA]</scope>
    <source>
        <strain evidence="7 8">NIES-35</strain>
    </source>
</reference>
<dbReference type="InterPro" id="IPR002893">
    <property type="entry name" value="Znf_MYND"/>
</dbReference>
<evidence type="ECO:0000313" key="7">
    <source>
        <dbReference type="EMBL" id="GBF88829.1"/>
    </source>
</evidence>
<organism evidence="7 8">
    <name type="scientific">Raphidocelis subcapitata</name>
    <dbReference type="NCBI Taxonomy" id="307507"/>
    <lineage>
        <taxon>Eukaryota</taxon>
        <taxon>Viridiplantae</taxon>
        <taxon>Chlorophyta</taxon>
        <taxon>core chlorophytes</taxon>
        <taxon>Chlorophyceae</taxon>
        <taxon>CS clade</taxon>
        <taxon>Sphaeropleales</taxon>
        <taxon>Selenastraceae</taxon>
        <taxon>Raphidocelis</taxon>
    </lineage>
</organism>
<dbReference type="SUPFAM" id="SSF144232">
    <property type="entry name" value="HIT/MYND zinc finger-like"/>
    <property type="match status" value="1"/>
</dbReference>
<feature type="domain" description="MYND-type" evidence="6">
    <location>
        <begin position="639"/>
        <end position="688"/>
    </location>
</feature>
<dbReference type="OrthoDB" id="550206at2759"/>
<evidence type="ECO:0000259" key="6">
    <source>
        <dbReference type="PROSITE" id="PS50865"/>
    </source>
</evidence>
<comment type="caution">
    <text evidence="7">The sequence shown here is derived from an EMBL/GenBank/DDBJ whole genome shotgun (WGS) entry which is preliminary data.</text>
</comment>
<dbReference type="Proteomes" id="UP000247498">
    <property type="component" value="Unassembled WGS sequence"/>
</dbReference>
<dbReference type="SUPFAM" id="SSF48371">
    <property type="entry name" value="ARM repeat"/>
    <property type="match status" value="1"/>
</dbReference>
<evidence type="ECO:0000256" key="3">
    <source>
        <dbReference type="ARBA" id="ARBA00022833"/>
    </source>
</evidence>